<keyword evidence="4" id="KW-1185">Reference proteome</keyword>
<dbReference type="EMBL" id="KK915111">
    <property type="protein sequence ID" value="KDP24490.1"/>
    <property type="molecule type" value="Genomic_DNA"/>
</dbReference>
<feature type="repeat" description="WD" evidence="1">
    <location>
        <begin position="388"/>
        <end position="422"/>
    </location>
</feature>
<feature type="repeat" description="WD" evidence="1">
    <location>
        <begin position="693"/>
        <end position="726"/>
    </location>
</feature>
<dbReference type="PANTHER" id="PTHR45589:SF1">
    <property type="entry name" value="WD REPEAT DOMAIN 62, ISOFORM G"/>
    <property type="match status" value="1"/>
</dbReference>
<dbReference type="Proteomes" id="UP000027138">
    <property type="component" value="Unassembled WGS sequence"/>
</dbReference>
<dbReference type="PANTHER" id="PTHR45589">
    <property type="entry name" value="WD REPEAT DOMAIN 62, ISOFORM G"/>
    <property type="match status" value="1"/>
</dbReference>
<dbReference type="OrthoDB" id="6154712at2759"/>
<dbReference type="Gene3D" id="2.130.10.10">
    <property type="entry name" value="YVTN repeat-like/Quinoprotein amine dehydrogenase"/>
    <property type="match status" value="4"/>
</dbReference>
<protein>
    <submittedName>
        <fullName evidence="3">Uncharacterized protein</fullName>
    </submittedName>
</protein>
<evidence type="ECO:0000256" key="2">
    <source>
        <dbReference type="SAM" id="MobiDB-lite"/>
    </source>
</evidence>
<dbReference type="InterPro" id="IPR052779">
    <property type="entry name" value="WDR62"/>
</dbReference>
<dbReference type="SMART" id="SM00320">
    <property type="entry name" value="WD40"/>
    <property type="match status" value="10"/>
</dbReference>
<keyword evidence="1" id="KW-0853">WD repeat</keyword>
<dbReference type="InterPro" id="IPR015943">
    <property type="entry name" value="WD40/YVTN_repeat-like_dom_sf"/>
</dbReference>
<reference evidence="3 4" key="1">
    <citation type="journal article" date="2014" name="PLoS ONE">
        <title>Global Analysis of Gene Expression Profiles in Physic Nut (Jatropha curcas L.) Seedlings Exposed to Salt Stress.</title>
        <authorList>
            <person name="Zhang L."/>
            <person name="Zhang C."/>
            <person name="Wu P."/>
            <person name="Chen Y."/>
            <person name="Li M."/>
            <person name="Jiang H."/>
            <person name="Wu G."/>
        </authorList>
    </citation>
    <scope>NUCLEOTIDE SEQUENCE [LARGE SCALE GENOMIC DNA]</scope>
    <source>
        <strain evidence="4">cv. GZQX0401</strain>
        <tissue evidence="3">Young leaves</tissue>
    </source>
</reference>
<evidence type="ECO:0000313" key="3">
    <source>
        <dbReference type="EMBL" id="KDP24490.1"/>
    </source>
</evidence>
<gene>
    <name evidence="3" type="ORF">JCGZ_25054</name>
</gene>
<dbReference type="InterPro" id="IPR036322">
    <property type="entry name" value="WD40_repeat_dom_sf"/>
</dbReference>
<feature type="region of interest" description="Disordered" evidence="2">
    <location>
        <begin position="827"/>
        <end position="849"/>
    </location>
</feature>
<dbReference type="InterPro" id="IPR001680">
    <property type="entry name" value="WD40_rpt"/>
</dbReference>
<sequence>MKANRRSKKQDTSSKLILEEIIGLTTKNANGLASNISTASCAYLAGCVVVIYNVDSGKQSHLMVSHRSPKPLRCVAVSQDGRFVAAGESGNQPAVLVWDCSTLTFVSELKDHLYGVECIAFSPDGEHLVSVGGYIYLWNWRSGMLVTKLKASSSCSAVTSVSFSADAKFVITAGKKHLKFWAVGSSPGSCLNKGTLSLTIHGKPVNLGPQKGSSFTSVASAISVTLNSKQAIDLFPIYALTDEGVLCLVDCALSIRKSVDLKVEKGFALSASAKLVACACCNGIVQLFMSETLNYAGSLLYSRAKICREQAAIVYSSSTMEKDFQPGLPDAVACQFSTSEKLGKYSIVVYEDHSLHVWDIHDTNKATRCYVLVSHSACIWDVKNLCCENMHDPSVACVARGCSGGVSFATCSADGTIRLWDLALQLDLVDDDSGHNFLNTESAVTAHLASSGVFERDIMEASTSTQGFRSMAASADGKYLAVGDCEGNLHIYNLHTSDYTCFKGVHDTEILSLSFSLSSNKCDISEEVVDDNYFLASGGRDRIIHLYDVKRNFDLIESIDDHSAAVTSVKLTCRDCKILSCSADRSLVFRDVSMTDSGHKILRRHHQIASHGTVYDMALDPTTEFVVTVGQDKKINAFNIASGKPIRSFKQDKDFGDPIKVTMDPSGSYLVCSYSNKSMCMYDSISGEMVVQVMGHGEVITGVIFLPDCKHVISVGGDGCIFVWKLPARISSRMLQRIKENSRPLSSKNSVLTSAFNRIIISEEEDQLCRINPEDDLFPESNQVVQNMLDKVGGPRRTPTFRFSISRLPMWAQAKVAHSDILLNPDFTSSQPQQQLEEKSLSPMASDGREYGPFYHEAQTPVSLDVRGNASCLSSLSRTSPDTNSSQISPISQENLKYFAKDNHWLSIYTVCLDVLNSPETHLSTNLKMPVLSSHLCPGLFACGPDNIPSNALCRPVSAFPYVCFTLKKCFERIQQGQLFIAISSFWLRTLKPVGWCHGHYIKSLVLLLMAIWLPAVQNPAKLPRDGEFPLEQAFIVRSDGYKVPKRYACSGRCENLDNHDHGFGLHNTSTCQCHRLVSTHMAEQLSTDKSRSQMRKPIRGDCCHLKSEDNELFKQNFGSLSTSCCKVERSRSSVRRRYSARYILQRDYHGDCKRLFDTPDREGGKTLKYGGETVPHNTSENLEEVQQESSCKQGVKSSVQISNLSRSQNEWTKFSQAENSLHMKLRETMDQKEITQEESNFQQRTIACREALLHLDEAAKNVLNLFAELGATLVSKDDISSGPEAELYDEAGKLLPSIAEKLDAVAELVQCRNNYSCRSRAEVSGFKPLLETFAENLSKRVMEMVEKNLNKD</sequence>
<dbReference type="Pfam" id="PF00400">
    <property type="entry name" value="WD40"/>
    <property type="match status" value="4"/>
</dbReference>
<evidence type="ECO:0000313" key="4">
    <source>
        <dbReference type="Proteomes" id="UP000027138"/>
    </source>
</evidence>
<dbReference type="SUPFAM" id="SSF50978">
    <property type="entry name" value="WD40 repeat-like"/>
    <property type="match status" value="2"/>
</dbReference>
<accession>A0A067JWV2</accession>
<name>A0A067JWV2_JATCU</name>
<organism evidence="3 4">
    <name type="scientific">Jatropha curcas</name>
    <name type="common">Barbados nut</name>
    <dbReference type="NCBI Taxonomy" id="180498"/>
    <lineage>
        <taxon>Eukaryota</taxon>
        <taxon>Viridiplantae</taxon>
        <taxon>Streptophyta</taxon>
        <taxon>Embryophyta</taxon>
        <taxon>Tracheophyta</taxon>
        <taxon>Spermatophyta</taxon>
        <taxon>Magnoliopsida</taxon>
        <taxon>eudicotyledons</taxon>
        <taxon>Gunneridae</taxon>
        <taxon>Pentapetalae</taxon>
        <taxon>rosids</taxon>
        <taxon>fabids</taxon>
        <taxon>Malpighiales</taxon>
        <taxon>Euphorbiaceae</taxon>
        <taxon>Crotonoideae</taxon>
        <taxon>Jatropheae</taxon>
        <taxon>Jatropha</taxon>
    </lineage>
</organism>
<dbReference type="PROSITE" id="PS50082">
    <property type="entry name" value="WD_REPEATS_2"/>
    <property type="match status" value="2"/>
</dbReference>
<dbReference type="PROSITE" id="PS50294">
    <property type="entry name" value="WD_REPEATS_REGION"/>
    <property type="match status" value="1"/>
</dbReference>
<dbReference type="STRING" id="180498.A0A067JWV2"/>
<proteinExistence type="predicted"/>
<evidence type="ECO:0000256" key="1">
    <source>
        <dbReference type="PROSITE-ProRule" id="PRU00221"/>
    </source>
</evidence>